<evidence type="ECO:0000313" key="1">
    <source>
        <dbReference type="EMBL" id="GGF07163.1"/>
    </source>
</evidence>
<dbReference type="EMBL" id="BMHT01000003">
    <property type="protein sequence ID" value="GGF07163.1"/>
    <property type="molecule type" value="Genomic_DNA"/>
</dbReference>
<dbReference type="InterPro" id="IPR032774">
    <property type="entry name" value="WG_beta_rep"/>
</dbReference>
<sequence length="347" mass="39896">MQFAVQKNGDYLYGYKDKNGHVRVPAKFGNFTNAQKFTHIIAVSEAGTHQQYYLLRNGRKVGVDSVYMFDFTFDCEREGKIRFEDRKKNRIGFLNIQGRAIIPAMYNFVTPFQNGLAVARVGARAKCWSSENDTIRCEHLGWVGGRDVLINERNEILADSLAEGQWAHLNWYSLKINPAEVDTALTSSFRGKQGDRYTFINYEKEFTQWLYEVFVPAVRTGNDKQVAALCFPELAVAARPFKGWPHFQRAAFMTKYYQSVLRPKLGMLHRDSKNVAVLSEELNTYIFSGSLFQLFMTDCGAHFQDKYPVFDVMLTYAAPPGQKSDEYHNHFEFIRTPQGYRLLSVGL</sequence>
<protein>
    <recommendedName>
        <fullName evidence="3">WG repeat-containing protein</fullName>
    </recommendedName>
</protein>
<comment type="caution">
    <text evidence="1">The sequence shown here is derived from an EMBL/GenBank/DDBJ whole genome shotgun (WGS) entry which is preliminary data.</text>
</comment>
<proteinExistence type="predicted"/>
<evidence type="ECO:0000313" key="2">
    <source>
        <dbReference type="Proteomes" id="UP000632273"/>
    </source>
</evidence>
<gene>
    <name evidence="1" type="ORF">GCM10011383_17780</name>
</gene>
<dbReference type="Pfam" id="PF14903">
    <property type="entry name" value="WG_beta_rep"/>
    <property type="match status" value="1"/>
</dbReference>
<reference evidence="2" key="1">
    <citation type="journal article" date="2019" name="Int. J. Syst. Evol. Microbiol.">
        <title>The Global Catalogue of Microorganisms (GCM) 10K type strain sequencing project: providing services to taxonomists for standard genome sequencing and annotation.</title>
        <authorList>
            <consortium name="The Broad Institute Genomics Platform"/>
            <consortium name="The Broad Institute Genome Sequencing Center for Infectious Disease"/>
            <person name="Wu L."/>
            <person name="Ma J."/>
        </authorList>
    </citation>
    <scope>NUCLEOTIDE SEQUENCE [LARGE SCALE GENOMIC DNA]</scope>
    <source>
        <strain evidence="2">CGMCC 1.15197</strain>
    </source>
</reference>
<keyword evidence="2" id="KW-1185">Reference proteome</keyword>
<accession>A0ABQ1TZK3</accession>
<evidence type="ECO:0008006" key="3">
    <source>
        <dbReference type="Google" id="ProtNLM"/>
    </source>
</evidence>
<organism evidence="1 2">
    <name type="scientific">Hymenobacter cavernae</name>
    <dbReference type="NCBI Taxonomy" id="2044852"/>
    <lineage>
        <taxon>Bacteria</taxon>
        <taxon>Pseudomonadati</taxon>
        <taxon>Bacteroidota</taxon>
        <taxon>Cytophagia</taxon>
        <taxon>Cytophagales</taxon>
        <taxon>Hymenobacteraceae</taxon>
        <taxon>Hymenobacter</taxon>
    </lineage>
</organism>
<dbReference type="Proteomes" id="UP000632273">
    <property type="component" value="Unassembled WGS sequence"/>
</dbReference>
<name>A0ABQ1TZK3_9BACT</name>